<dbReference type="SUPFAM" id="SSF49265">
    <property type="entry name" value="Fibronectin type III"/>
    <property type="match status" value="1"/>
</dbReference>
<feature type="compositionally biased region" description="Basic and acidic residues" evidence="1">
    <location>
        <begin position="182"/>
        <end position="192"/>
    </location>
</feature>
<organism evidence="4">
    <name type="scientific">Arion vulgaris</name>
    <dbReference type="NCBI Taxonomy" id="1028688"/>
    <lineage>
        <taxon>Eukaryota</taxon>
        <taxon>Metazoa</taxon>
        <taxon>Spiralia</taxon>
        <taxon>Lophotrochozoa</taxon>
        <taxon>Mollusca</taxon>
        <taxon>Gastropoda</taxon>
        <taxon>Heterobranchia</taxon>
        <taxon>Euthyneura</taxon>
        <taxon>Panpulmonata</taxon>
        <taxon>Eupulmonata</taxon>
        <taxon>Stylommatophora</taxon>
        <taxon>Helicina</taxon>
        <taxon>Arionoidea</taxon>
        <taxon>Arionidae</taxon>
        <taxon>Arion</taxon>
    </lineage>
</organism>
<feature type="transmembrane region" description="Helical" evidence="2">
    <location>
        <begin position="134"/>
        <end position="154"/>
    </location>
</feature>
<feature type="compositionally biased region" description="Polar residues" evidence="1">
    <location>
        <begin position="198"/>
        <end position="217"/>
    </location>
</feature>
<keyword evidence="2" id="KW-1133">Transmembrane helix</keyword>
<feature type="non-terminal residue" evidence="4">
    <location>
        <position position="270"/>
    </location>
</feature>
<dbReference type="Gene3D" id="2.60.40.10">
    <property type="entry name" value="Immunoglobulins"/>
    <property type="match status" value="1"/>
</dbReference>
<reference evidence="4" key="1">
    <citation type="submission" date="2014-12" db="EMBL/GenBank/DDBJ databases">
        <title>Insight into the proteome of Arion vulgaris.</title>
        <authorList>
            <person name="Aradska J."/>
            <person name="Bulat T."/>
            <person name="Smidak R."/>
            <person name="Sarate P."/>
            <person name="Gangsoo J."/>
            <person name="Sialana F."/>
            <person name="Bilban M."/>
            <person name="Lubec G."/>
        </authorList>
    </citation>
    <scope>NUCLEOTIDE SEQUENCE</scope>
    <source>
        <tissue evidence="4">Skin</tissue>
    </source>
</reference>
<dbReference type="InterPro" id="IPR003961">
    <property type="entry name" value="FN3_dom"/>
</dbReference>
<gene>
    <name evidence="4" type="primary">ORF53484</name>
</gene>
<feature type="domain" description="Fibronectin type-III" evidence="3">
    <location>
        <begin position="23"/>
        <end position="126"/>
    </location>
</feature>
<dbReference type="CDD" id="cd00063">
    <property type="entry name" value="FN3"/>
    <property type="match status" value="1"/>
</dbReference>
<dbReference type="InterPro" id="IPR036116">
    <property type="entry name" value="FN3_sf"/>
</dbReference>
<evidence type="ECO:0000256" key="2">
    <source>
        <dbReference type="SAM" id="Phobius"/>
    </source>
</evidence>
<dbReference type="AlphaFoldDB" id="A0A0B6Z9F1"/>
<dbReference type="Pfam" id="PF00041">
    <property type="entry name" value="fn3"/>
    <property type="match status" value="1"/>
</dbReference>
<name>A0A0B6Z9F1_9EUPU</name>
<sequence>YVISSGIYWSSCVYLRNHKPQISLKNVRQSSALPINGLTIQWDKFECREEKSFITEYLVTYCPLYEDDTCMEADKSLNVSNKVDEITLNYLKEDVRYRVNVIAVSSAGLGPSDPLITQPVKGSPLPEPKIDRSIGIIVGVLSFMIVLGLVIALWRYCFYWRKKVTNTENLIPPYAQSSENIHGSDKTNDCSHSESFSEESVTSKTSLLIQTNHSPLASKNKTKPNKKKFATNRVPKDRNFSPNEIKTLLDCTPPLNHSNKRLKGRKISYP</sequence>
<accession>A0A0B6Z9F1</accession>
<feature type="compositionally biased region" description="Basic residues" evidence="1">
    <location>
        <begin position="220"/>
        <end position="230"/>
    </location>
</feature>
<feature type="region of interest" description="Disordered" evidence="1">
    <location>
        <begin position="174"/>
        <end position="239"/>
    </location>
</feature>
<proteinExistence type="predicted"/>
<keyword evidence="2" id="KW-0472">Membrane</keyword>
<dbReference type="PROSITE" id="PS50853">
    <property type="entry name" value="FN3"/>
    <property type="match status" value="1"/>
</dbReference>
<keyword evidence="2" id="KW-0812">Transmembrane</keyword>
<evidence type="ECO:0000259" key="3">
    <source>
        <dbReference type="PROSITE" id="PS50853"/>
    </source>
</evidence>
<evidence type="ECO:0000256" key="1">
    <source>
        <dbReference type="SAM" id="MobiDB-lite"/>
    </source>
</evidence>
<dbReference type="InterPro" id="IPR013783">
    <property type="entry name" value="Ig-like_fold"/>
</dbReference>
<dbReference type="EMBL" id="HACG01018102">
    <property type="protein sequence ID" value="CEK64967.1"/>
    <property type="molecule type" value="Transcribed_RNA"/>
</dbReference>
<feature type="non-terminal residue" evidence="4">
    <location>
        <position position="1"/>
    </location>
</feature>
<protein>
    <recommendedName>
        <fullName evidence="3">Fibronectin type-III domain-containing protein</fullName>
    </recommendedName>
</protein>
<evidence type="ECO:0000313" key="4">
    <source>
        <dbReference type="EMBL" id="CEK64967.1"/>
    </source>
</evidence>